<dbReference type="OrthoDB" id="445357at2759"/>
<dbReference type="InterPro" id="IPR035778">
    <property type="entry name" value="SPRY_hnRNP_U"/>
</dbReference>
<dbReference type="Gene3D" id="2.60.120.920">
    <property type="match status" value="1"/>
</dbReference>
<dbReference type="GO" id="GO:0003723">
    <property type="term" value="F:RNA binding"/>
    <property type="evidence" value="ECO:0000318"/>
    <property type="project" value="GO_Central"/>
</dbReference>
<feature type="non-terminal residue" evidence="4">
    <location>
        <position position="415"/>
    </location>
</feature>
<dbReference type="InterPro" id="IPR027417">
    <property type="entry name" value="P-loop_NTPase"/>
</dbReference>
<feature type="domain" description="B30.2/SPRY" evidence="3">
    <location>
        <begin position="1"/>
        <end position="202"/>
    </location>
</feature>
<dbReference type="GO" id="GO:0005634">
    <property type="term" value="C:nucleus"/>
    <property type="evidence" value="ECO:0000318"/>
    <property type="project" value="GO_Central"/>
</dbReference>
<dbReference type="Proteomes" id="UP000000305">
    <property type="component" value="Unassembled WGS sequence"/>
</dbReference>
<dbReference type="AlphaFoldDB" id="E9GBG3"/>
<dbReference type="InterPro" id="IPR013320">
    <property type="entry name" value="ConA-like_dom_sf"/>
</dbReference>
<dbReference type="eggNOG" id="KOG2242">
    <property type="taxonomic scope" value="Eukaryota"/>
</dbReference>
<dbReference type="EMBL" id="GL732538">
    <property type="protein sequence ID" value="EFX82953.1"/>
    <property type="molecule type" value="Genomic_DNA"/>
</dbReference>
<evidence type="ECO:0000256" key="1">
    <source>
        <dbReference type="ARBA" id="ARBA00004123"/>
    </source>
</evidence>
<evidence type="ECO:0000313" key="4">
    <source>
        <dbReference type="EMBL" id="EFX82953.1"/>
    </source>
</evidence>
<dbReference type="KEGG" id="dpx:DAPPUDRAFT_30537"/>
<sequence>RSHSPANQKKVTEDEPEIEESLVVLDWFNSDLNLNINKTDFVSGAPLTDAGFAYMFAGARASYGFINGKVCYEVKVTENLAVYHLEDSEPNRHIIRVGWSVDSTTYQLGEDPFSYGYEGSAKISEDCEFKDYGVPFKLNDVVGVYLDASEEKEFIELSFSVNGVFQGVAFNLPRDELNGRALFPHILTKNCRFEVNFGQKEEPWFPPTEGYEWASNIPVENRVRGTIAPATRADCKMIAMCGLPGAGKTTWANKFSAENPDRKFNILGTNAFLEKMKLNGLPRRKNYTERLDILNDMCVHILNILLKIAAKRRRNYILDHTNIFLAALKNKMKMFSGFKRKAVVIVPTEENAKFREGKKIQEEGKDVLDSVILHMKANFQIPSVDKTFSEVEFPELALEEARKVIKKYSIEANAA</sequence>
<dbReference type="SUPFAM" id="SSF52540">
    <property type="entry name" value="P-loop containing nucleoside triphosphate hydrolases"/>
    <property type="match status" value="1"/>
</dbReference>
<reference evidence="4 5" key="1">
    <citation type="journal article" date="2011" name="Science">
        <title>The ecoresponsive genome of Daphnia pulex.</title>
        <authorList>
            <person name="Colbourne J.K."/>
            <person name="Pfrender M.E."/>
            <person name="Gilbert D."/>
            <person name="Thomas W.K."/>
            <person name="Tucker A."/>
            <person name="Oakley T.H."/>
            <person name="Tokishita S."/>
            <person name="Aerts A."/>
            <person name="Arnold G.J."/>
            <person name="Basu M.K."/>
            <person name="Bauer D.J."/>
            <person name="Caceres C.E."/>
            <person name="Carmel L."/>
            <person name="Casola C."/>
            <person name="Choi J.H."/>
            <person name="Detter J.C."/>
            <person name="Dong Q."/>
            <person name="Dusheyko S."/>
            <person name="Eads B.D."/>
            <person name="Frohlich T."/>
            <person name="Geiler-Samerotte K.A."/>
            <person name="Gerlach D."/>
            <person name="Hatcher P."/>
            <person name="Jogdeo S."/>
            <person name="Krijgsveld J."/>
            <person name="Kriventseva E.V."/>
            <person name="Kultz D."/>
            <person name="Laforsch C."/>
            <person name="Lindquist E."/>
            <person name="Lopez J."/>
            <person name="Manak J.R."/>
            <person name="Muller J."/>
            <person name="Pangilinan J."/>
            <person name="Patwardhan R.P."/>
            <person name="Pitluck S."/>
            <person name="Pritham E.J."/>
            <person name="Rechtsteiner A."/>
            <person name="Rho M."/>
            <person name="Rogozin I.B."/>
            <person name="Sakarya O."/>
            <person name="Salamov A."/>
            <person name="Schaack S."/>
            <person name="Shapiro H."/>
            <person name="Shiga Y."/>
            <person name="Skalitzky C."/>
            <person name="Smith Z."/>
            <person name="Souvorov A."/>
            <person name="Sung W."/>
            <person name="Tang Z."/>
            <person name="Tsuchiya D."/>
            <person name="Tu H."/>
            <person name="Vos H."/>
            <person name="Wang M."/>
            <person name="Wolf Y.I."/>
            <person name="Yamagata H."/>
            <person name="Yamada T."/>
            <person name="Ye Y."/>
            <person name="Shaw J.R."/>
            <person name="Andrews J."/>
            <person name="Crease T.J."/>
            <person name="Tang H."/>
            <person name="Lucas S.M."/>
            <person name="Robertson H.M."/>
            <person name="Bork P."/>
            <person name="Koonin E.V."/>
            <person name="Zdobnov E.M."/>
            <person name="Grigoriev I.V."/>
            <person name="Lynch M."/>
            <person name="Boore J.L."/>
        </authorList>
    </citation>
    <scope>NUCLEOTIDE SEQUENCE [LARGE SCALE GENOMIC DNA]</scope>
</reference>
<dbReference type="InterPro" id="IPR001870">
    <property type="entry name" value="B30.2/SPRY"/>
</dbReference>
<dbReference type="SMART" id="SM00449">
    <property type="entry name" value="SPRY"/>
    <property type="match status" value="1"/>
</dbReference>
<dbReference type="SUPFAM" id="SSF49899">
    <property type="entry name" value="Concanavalin A-like lectins/glucanases"/>
    <property type="match status" value="1"/>
</dbReference>
<dbReference type="PhylomeDB" id="E9GBG3"/>
<gene>
    <name evidence="4" type="ORF">DAPPUDRAFT_30537</name>
</gene>
<comment type="subcellular location">
    <subcellularLocation>
        <location evidence="1">Nucleus</location>
    </subcellularLocation>
</comment>
<dbReference type="Gene3D" id="3.40.50.300">
    <property type="entry name" value="P-loop containing nucleotide triphosphate hydrolases"/>
    <property type="match status" value="1"/>
</dbReference>
<dbReference type="HOGENOM" id="CLU_012140_3_1_1"/>
<name>E9GBG3_DAPPU</name>
<dbReference type="PROSITE" id="PS50188">
    <property type="entry name" value="B302_SPRY"/>
    <property type="match status" value="1"/>
</dbReference>
<evidence type="ECO:0000256" key="2">
    <source>
        <dbReference type="ARBA" id="ARBA00023242"/>
    </source>
</evidence>
<dbReference type="CDD" id="cd12884">
    <property type="entry name" value="SPRY_hnRNP"/>
    <property type="match status" value="1"/>
</dbReference>
<dbReference type="GO" id="GO:0000380">
    <property type="term" value="P:alternative mRNA splicing, via spliceosome"/>
    <property type="evidence" value="ECO:0000318"/>
    <property type="project" value="GO_Central"/>
</dbReference>
<keyword evidence="5" id="KW-1185">Reference proteome</keyword>
<keyword evidence="2" id="KW-0539">Nucleus</keyword>
<dbReference type="InterPro" id="IPR003877">
    <property type="entry name" value="SPRY_dom"/>
</dbReference>
<proteinExistence type="predicted"/>
<dbReference type="OMA" id="NYNERWE"/>
<dbReference type="PANTHER" id="PTHR12381:SF56">
    <property type="entry name" value="B30.2_SPRY DOMAIN-CONTAINING PROTEIN-RELATED"/>
    <property type="match status" value="1"/>
</dbReference>
<dbReference type="InterPro" id="IPR043136">
    <property type="entry name" value="B30.2/SPRY_sf"/>
</dbReference>
<organism evidence="4 5">
    <name type="scientific">Daphnia pulex</name>
    <name type="common">Water flea</name>
    <dbReference type="NCBI Taxonomy" id="6669"/>
    <lineage>
        <taxon>Eukaryota</taxon>
        <taxon>Metazoa</taxon>
        <taxon>Ecdysozoa</taxon>
        <taxon>Arthropoda</taxon>
        <taxon>Crustacea</taxon>
        <taxon>Branchiopoda</taxon>
        <taxon>Diplostraca</taxon>
        <taxon>Cladocera</taxon>
        <taxon>Anomopoda</taxon>
        <taxon>Daphniidae</taxon>
        <taxon>Daphnia</taxon>
    </lineage>
</organism>
<feature type="non-terminal residue" evidence="4">
    <location>
        <position position="1"/>
    </location>
</feature>
<dbReference type="STRING" id="6669.E9GBG3"/>
<dbReference type="PANTHER" id="PTHR12381">
    <property type="entry name" value="HETEROGENEOUS NUCLEAR RIBONUCLEOPROTEIN U FAMILY MEMBER"/>
    <property type="match status" value="1"/>
</dbReference>
<dbReference type="InParanoid" id="E9GBG3"/>
<evidence type="ECO:0000259" key="3">
    <source>
        <dbReference type="PROSITE" id="PS50188"/>
    </source>
</evidence>
<accession>E9GBG3</accession>
<protein>
    <recommendedName>
        <fullName evidence="3">B30.2/SPRY domain-containing protein</fullName>
    </recommendedName>
</protein>
<dbReference type="Pfam" id="PF00622">
    <property type="entry name" value="SPRY"/>
    <property type="match status" value="1"/>
</dbReference>
<evidence type="ECO:0000313" key="5">
    <source>
        <dbReference type="Proteomes" id="UP000000305"/>
    </source>
</evidence>
<dbReference type="Pfam" id="PF13671">
    <property type="entry name" value="AAA_33"/>
    <property type="match status" value="1"/>
</dbReference>